<evidence type="ECO:0000313" key="2">
    <source>
        <dbReference type="EMBL" id="CAF3734205.1"/>
    </source>
</evidence>
<dbReference type="InterPro" id="IPR011990">
    <property type="entry name" value="TPR-like_helical_dom_sf"/>
</dbReference>
<dbReference type="Proteomes" id="UP000682733">
    <property type="component" value="Unassembled WGS sequence"/>
</dbReference>
<dbReference type="Proteomes" id="UP000677228">
    <property type="component" value="Unassembled WGS sequence"/>
</dbReference>
<dbReference type="EMBL" id="CAJOBA010005139">
    <property type="protein sequence ID" value="CAF3734205.1"/>
    <property type="molecule type" value="Genomic_DNA"/>
</dbReference>
<dbReference type="EMBL" id="CAJNOK010005134">
    <property type="protein sequence ID" value="CAF0961377.1"/>
    <property type="molecule type" value="Genomic_DNA"/>
</dbReference>
<accession>A0A8S2DGJ8</accession>
<dbReference type="Gene3D" id="3.90.176.10">
    <property type="entry name" value="Toxin ADP-ribosyltransferase, Chain A, domain 1"/>
    <property type="match status" value="1"/>
</dbReference>
<protein>
    <submittedName>
        <fullName evidence="1">Uncharacterized protein</fullName>
    </submittedName>
</protein>
<dbReference type="SUPFAM" id="SSF56399">
    <property type="entry name" value="ADP-ribosylation"/>
    <property type="match status" value="1"/>
</dbReference>
<dbReference type="SMART" id="SM00028">
    <property type="entry name" value="TPR"/>
    <property type="match status" value="4"/>
</dbReference>
<name>A0A8S2DGJ8_9BILA</name>
<sequence length="1019" mass="119892">MGCKHSKIAVETSNNNVSTSINLQNLQTTTPVSVITNATTTTSDTQVTVFNRERVNLESHQLIWLDHNVSSNNDINTSTTFEGLRKIVDYTKLFHDIEGCLQYIERTKDTATFLVCSGKLGQALIPQIHNLKTIWLTYIYCHNKQYHQQWASNYSKVRLIMLKEIKQVYVTLEHLLNDLTQDVEEYLKHVKDGFFSDIGRKDQTIEYFFSSWETYFCNFLVHLPYPTECFKQFISIMKNYYEGNTTQVGILKEFEHDYKPDRAVWWYTRDTFLYRLMNRALRQHNIEVMFLFGFFLHDIYRQLKKEHEKFILTHIENPVVKVYRGQVMSNAEIKKLNHSSLIVNTSFFSTSLDRSSATAFLDQSSQHNDELQNILFEIEIDVRQQSRPYGNISHLSQFENENELLFMIGTQFRNDNISYIESEKIWIVKLSLIYTTDNKDNQDFKNTSNRRILKRCVNTLCDVRFMYNVSAEDVNTIFNGLMNDLYPSEKWLLAVKMGCLARKAQRNLFGFTSALSNYNEAIKIWTKFMNDDELNCSFDIGTIHEHIGGCYYHKKNNLVSAKEHYDLAISYFQSAIEKVVMDYELMNIHDKLRDVYLLKMEVSNDKEEKTENGLMVIKHKELSIQNMLKCPSSNDMKAASDMEDLAHIYRSIFRYDDSLINYAKALEIYLQHFEPDFLNIRLICEQIIKINIEYKYDYHSALRYQLLKHEYILKDCAPKSTDNEYDIDHKIVQTVKSHKELADIYILSHQYDLANENLIISLKLYNESKRSFVILEIAAVEEKLADDYIALCHYESATKHLNNAIKLYKECEWYNKDKRIAAIEEKIADIYTTVRQYDLASEHLTKAMELYQGIDWYFDKKKIVTIQEKIATIQKNIKTVQRSTTHVPYEWILVDPNVSKIAANYRRYLEKTWNANENEIIDDVFHLYIQRDLKENHNECYQSIQSYFQKATRENDVTQAIRAYTAESSRGVSGFYSILNDHLAKVVQARIDDHPTRNQNITIYYWKGSLDIVSSDPSQ</sequence>
<gene>
    <name evidence="1" type="ORF">OVA965_LOCUS12655</name>
    <name evidence="2" type="ORF">TMI583_LOCUS12659</name>
</gene>
<dbReference type="AlphaFoldDB" id="A0A8S2DGJ8"/>
<dbReference type="SUPFAM" id="SSF48452">
    <property type="entry name" value="TPR-like"/>
    <property type="match status" value="2"/>
</dbReference>
<proteinExistence type="predicted"/>
<dbReference type="Gene3D" id="1.25.40.10">
    <property type="entry name" value="Tetratricopeptide repeat domain"/>
    <property type="match status" value="2"/>
</dbReference>
<dbReference type="PROSITE" id="PS51996">
    <property type="entry name" value="TR_MART"/>
    <property type="match status" value="1"/>
</dbReference>
<comment type="caution">
    <text evidence="1">The sequence shown here is derived from an EMBL/GenBank/DDBJ whole genome shotgun (WGS) entry which is preliminary data.</text>
</comment>
<evidence type="ECO:0000313" key="1">
    <source>
        <dbReference type="EMBL" id="CAF0961377.1"/>
    </source>
</evidence>
<organism evidence="1 3">
    <name type="scientific">Didymodactylos carnosus</name>
    <dbReference type="NCBI Taxonomy" id="1234261"/>
    <lineage>
        <taxon>Eukaryota</taxon>
        <taxon>Metazoa</taxon>
        <taxon>Spiralia</taxon>
        <taxon>Gnathifera</taxon>
        <taxon>Rotifera</taxon>
        <taxon>Eurotatoria</taxon>
        <taxon>Bdelloidea</taxon>
        <taxon>Philodinida</taxon>
        <taxon>Philodinidae</taxon>
        <taxon>Didymodactylos</taxon>
    </lineage>
</organism>
<evidence type="ECO:0000313" key="3">
    <source>
        <dbReference type="Proteomes" id="UP000677228"/>
    </source>
</evidence>
<reference evidence="1" key="1">
    <citation type="submission" date="2021-02" db="EMBL/GenBank/DDBJ databases">
        <authorList>
            <person name="Nowell W R."/>
        </authorList>
    </citation>
    <scope>NUCLEOTIDE SEQUENCE</scope>
</reference>
<dbReference type="InterPro" id="IPR019734">
    <property type="entry name" value="TPR_rpt"/>
</dbReference>